<dbReference type="PANTHER" id="PTHR43479">
    <property type="entry name" value="ACREF/ENVCD OPERON REPRESSOR-RELATED"/>
    <property type="match status" value="1"/>
</dbReference>
<evidence type="ECO:0000256" key="1">
    <source>
        <dbReference type="ARBA" id="ARBA00023125"/>
    </source>
</evidence>
<keyword evidence="1 2" id="KW-0238">DNA-binding</keyword>
<name>A0ABT9YSA3_9STRE</name>
<dbReference type="PANTHER" id="PTHR43479:SF11">
    <property type="entry name" value="ACREF_ENVCD OPERON REPRESSOR-RELATED"/>
    <property type="match status" value="1"/>
</dbReference>
<gene>
    <name evidence="5" type="ORF">J2S23_001038</name>
</gene>
<protein>
    <submittedName>
        <fullName evidence="5">AcrR family transcriptional regulator</fullName>
    </submittedName>
</protein>
<sequence>MPDTQTKKKSTQHLQEHNKEANQITRESLETALLFLLEKKELAKISISELVEKAGVSRNAFYRNYQSKEQMLEEMLDKVVRRMFKEVKASAKKPNAPFSWLTLFQEAKKEARLLRVAFQHNLEKKMSSMVSDFLSKPDKGTRSNEATETESYLNSFWSSAIVSTLVKWVSDGMKISEEKMANMDLPLFNRKKNNSTD</sequence>
<evidence type="ECO:0000259" key="4">
    <source>
        <dbReference type="PROSITE" id="PS50977"/>
    </source>
</evidence>
<feature type="domain" description="HTH tetR-type" evidence="4">
    <location>
        <begin position="23"/>
        <end position="83"/>
    </location>
</feature>
<dbReference type="Proteomes" id="UP001223079">
    <property type="component" value="Unassembled WGS sequence"/>
</dbReference>
<keyword evidence="6" id="KW-1185">Reference proteome</keyword>
<comment type="caution">
    <text evidence="5">The sequence shown here is derived from an EMBL/GenBank/DDBJ whole genome shotgun (WGS) entry which is preliminary data.</text>
</comment>
<evidence type="ECO:0000313" key="6">
    <source>
        <dbReference type="Proteomes" id="UP001223079"/>
    </source>
</evidence>
<dbReference type="Pfam" id="PF00440">
    <property type="entry name" value="TetR_N"/>
    <property type="match status" value="1"/>
</dbReference>
<proteinExistence type="predicted"/>
<organism evidence="5 6">
    <name type="scientific">Streptococcus moroccensis</name>
    <dbReference type="NCBI Taxonomy" id="1451356"/>
    <lineage>
        <taxon>Bacteria</taxon>
        <taxon>Bacillati</taxon>
        <taxon>Bacillota</taxon>
        <taxon>Bacilli</taxon>
        <taxon>Lactobacillales</taxon>
        <taxon>Streptococcaceae</taxon>
        <taxon>Streptococcus</taxon>
    </lineage>
</organism>
<evidence type="ECO:0000313" key="5">
    <source>
        <dbReference type="EMBL" id="MDQ0222486.1"/>
    </source>
</evidence>
<feature type="DNA-binding region" description="H-T-H motif" evidence="2">
    <location>
        <begin position="46"/>
        <end position="65"/>
    </location>
</feature>
<dbReference type="RefSeq" id="WP_307121676.1">
    <property type="nucleotide sequence ID" value="NZ_JAUSTM010000008.1"/>
</dbReference>
<dbReference type="Pfam" id="PF14278">
    <property type="entry name" value="TetR_C_8"/>
    <property type="match status" value="1"/>
</dbReference>
<accession>A0ABT9YSA3</accession>
<dbReference type="EMBL" id="JAUSTM010000008">
    <property type="protein sequence ID" value="MDQ0222486.1"/>
    <property type="molecule type" value="Genomic_DNA"/>
</dbReference>
<dbReference type="InterPro" id="IPR039532">
    <property type="entry name" value="TetR_C_Firmicutes"/>
</dbReference>
<feature type="region of interest" description="Disordered" evidence="3">
    <location>
        <begin position="1"/>
        <end position="22"/>
    </location>
</feature>
<evidence type="ECO:0000256" key="2">
    <source>
        <dbReference type="PROSITE-ProRule" id="PRU00335"/>
    </source>
</evidence>
<dbReference type="InterPro" id="IPR009057">
    <property type="entry name" value="Homeodomain-like_sf"/>
</dbReference>
<reference evidence="5 6" key="1">
    <citation type="submission" date="2023-07" db="EMBL/GenBank/DDBJ databases">
        <title>Genomic Encyclopedia of Type Strains, Phase IV (KMG-IV): sequencing the most valuable type-strain genomes for metagenomic binning, comparative biology and taxonomic classification.</title>
        <authorList>
            <person name="Goeker M."/>
        </authorList>
    </citation>
    <scope>NUCLEOTIDE SEQUENCE [LARGE SCALE GENOMIC DNA]</scope>
    <source>
        <strain evidence="5 6">DSM 105143</strain>
    </source>
</reference>
<dbReference type="Gene3D" id="1.10.357.10">
    <property type="entry name" value="Tetracycline Repressor, domain 2"/>
    <property type="match status" value="1"/>
</dbReference>
<dbReference type="InterPro" id="IPR001647">
    <property type="entry name" value="HTH_TetR"/>
</dbReference>
<dbReference type="PROSITE" id="PS50977">
    <property type="entry name" value="HTH_TETR_2"/>
    <property type="match status" value="1"/>
</dbReference>
<dbReference type="InterPro" id="IPR050624">
    <property type="entry name" value="HTH-type_Tx_Regulator"/>
</dbReference>
<evidence type="ECO:0000256" key="3">
    <source>
        <dbReference type="SAM" id="MobiDB-lite"/>
    </source>
</evidence>
<dbReference type="SUPFAM" id="SSF46689">
    <property type="entry name" value="Homeodomain-like"/>
    <property type="match status" value="1"/>
</dbReference>